<sequence>MMTLHSGKHDGLTMRYPPWWLIPFLKARINPRLPKTDKTRQQVLKVAPFIQQSTYRADALLLTTLIRVDKELLMVRTEEAAAHTYDLAALKYRESDCKLNFPLLRADFGVKRLRLHGHIEGSIDDARAKPKVENLVVPTSSYGAIVRQRHVPRSATPGGRPLHARPPPLRLLLSNPGLVPSPSTLPSTCSKGNGSGLVRLPWSNPGPRMSSPSSRPGSSTSTSIRPTVPSWLRCPLLVCNRARIYQLDFYLIGSVYYAFDTGALLSTTVVL</sequence>
<accession>A0A1D6GQQ8</accession>
<feature type="compositionally biased region" description="Polar residues" evidence="6">
    <location>
        <begin position="183"/>
        <end position="192"/>
    </location>
</feature>
<dbReference type="InParanoid" id="A0A1D6GQQ8"/>
<dbReference type="EMBL" id="CM000781">
    <property type="protein sequence ID" value="AQK65467.1"/>
    <property type="molecule type" value="Genomic_DNA"/>
</dbReference>
<gene>
    <name evidence="7" type="ORF">ZEAMMB73_Zm00001d014184</name>
</gene>
<evidence type="ECO:0000256" key="5">
    <source>
        <dbReference type="ARBA" id="ARBA00023242"/>
    </source>
</evidence>
<protein>
    <submittedName>
        <fullName evidence="7">Uncharacterized protein</fullName>
    </submittedName>
</protein>
<dbReference type="Gene3D" id="3.30.730.10">
    <property type="entry name" value="AP2/ERF domain"/>
    <property type="match status" value="1"/>
</dbReference>
<keyword evidence="2" id="KW-0805">Transcription regulation</keyword>
<feature type="region of interest" description="Disordered" evidence="6">
    <location>
        <begin position="183"/>
        <end position="225"/>
    </location>
</feature>
<keyword evidence="4" id="KW-0804">Transcription</keyword>
<comment type="subcellular location">
    <subcellularLocation>
        <location evidence="1">Nucleus</location>
    </subcellularLocation>
</comment>
<keyword evidence="5" id="KW-0539">Nucleus</keyword>
<dbReference type="InterPro" id="IPR036955">
    <property type="entry name" value="AP2/ERF_dom_sf"/>
</dbReference>
<dbReference type="GO" id="GO:0005634">
    <property type="term" value="C:nucleus"/>
    <property type="evidence" value="ECO:0007669"/>
    <property type="project" value="UniProtKB-SubCell"/>
</dbReference>
<dbReference type="GO" id="GO:0003700">
    <property type="term" value="F:DNA-binding transcription factor activity"/>
    <property type="evidence" value="ECO:0007669"/>
    <property type="project" value="InterPro"/>
</dbReference>
<evidence type="ECO:0000256" key="3">
    <source>
        <dbReference type="ARBA" id="ARBA00023125"/>
    </source>
</evidence>
<dbReference type="GO" id="GO:0003677">
    <property type="term" value="F:DNA binding"/>
    <property type="evidence" value="ECO:0007669"/>
    <property type="project" value="UniProtKB-KW"/>
</dbReference>
<name>A0A1D6GQQ8_MAIZE</name>
<reference evidence="7" key="1">
    <citation type="submission" date="2015-12" db="EMBL/GenBank/DDBJ databases">
        <title>Update maize B73 reference genome by single molecule sequencing technologies.</title>
        <authorList>
            <consortium name="Maize Genome Sequencing Project"/>
            <person name="Ware D."/>
        </authorList>
    </citation>
    <scope>NUCLEOTIDE SEQUENCE</scope>
    <source>
        <tissue evidence="7">Seedling</tissue>
    </source>
</reference>
<dbReference type="PROSITE" id="PS51032">
    <property type="entry name" value="AP2_ERF"/>
    <property type="match status" value="1"/>
</dbReference>
<dbReference type="IntAct" id="A0A1D6GQQ8">
    <property type="interactions" value="1"/>
</dbReference>
<dbReference type="AlphaFoldDB" id="A0A1D6GQQ8"/>
<evidence type="ECO:0000256" key="4">
    <source>
        <dbReference type="ARBA" id="ARBA00023163"/>
    </source>
</evidence>
<feature type="compositionally biased region" description="Low complexity" evidence="6">
    <location>
        <begin position="203"/>
        <end position="225"/>
    </location>
</feature>
<organism evidence="7">
    <name type="scientific">Zea mays</name>
    <name type="common">Maize</name>
    <dbReference type="NCBI Taxonomy" id="4577"/>
    <lineage>
        <taxon>Eukaryota</taxon>
        <taxon>Viridiplantae</taxon>
        <taxon>Streptophyta</taxon>
        <taxon>Embryophyta</taxon>
        <taxon>Tracheophyta</taxon>
        <taxon>Spermatophyta</taxon>
        <taxon>Magnoliopsida</taxon>
        <taxon>Liliopsida</taxon>
        <taxon>Poales</taxon>
        <taxon>Poaceae</taxon>
        <taxon>PACMAD clade</taxon>
        <taxon>Panicoideae</taxon>
        <taxon>Andropogonodae</taxon>
        <taxon>Andropogoneae</taxon>
        <taxon>Tripsacinae</taxon>
        <taxon>Zea</taxon>
    </lineage>
</organism>
<evidence type="ECO:0000256" key="2">
    <source>
        <dbReference type="ARBA" id="ARBA00023015"/>
    </source>
</evidence>
<evidence type="ECO:0000256" key="1">
    <source>
        <dbReference type="ARBA" id="ARBA00004123"/>
    </source>
</evidence>
<keyword evidence="3" id="KW-0238">DNA-binding</keyword>
<evidence type="ECO:0000256" key="6">
    <source>
        <dbReference type="SAM" id="MobiDB-lite"/>
    </source>
</evidence>
<evidence type="ECO:0000313" key="7">
    <source>
        <dbReference type="EMBL" id="AQK65467.1"/>
    </source>
</evidence>
<proteinExistence type="predicted"/>
<dbReference type="InterPro" id="IPR001471">
    <property type="entry name" value="AP2/ERF_dom"/>
</dbReference>